<dbReference type="WBParaSite" id="maker-uti_cns_0002215-snap-gene-0.3-mRNA-1">
    <property type="protein sequence ID" value="maker-uti_cns_0002215-snap-gene-0.3-mRNA-1"/>
    <property type="gene ID" value="maker-uti_cns_0002215-snap-gene-0.3"/>
</dbReference>
<evidence type="ECO:0000313" key="3">
    <source>
        <dbReference type="WBParaSite" id="maker-uti_cns_0000623-snap-gene-1.8-mRNA-1"/>
    </source>
</evidence>
<dbReference type="Proteomes" id="UP000095280">
    <property type="component" value="Unplaced"/>
</dbReference>
<evidence type="ECO:0000313" key="2">
    <source>
        <dbReference type="Proteomes" id="UP000095280"/>
    </source>
</evidence>
<feature type="region of interest" description="Disordered" evidence="1">
    <location>
        <begin position="1"/>
        <end position="38"/>
    </location>
</feature>
<keyword evidence="2" id="KW-1185">Reference proteome</keyword>
<feature type="compositionally biased region" description="Basic and acidic residues" evidence="1">
    <location>
        <begin position="26"/>
        <end position="38"/>
    </location>
</feature>
<sequence length="143" mass="15822">VTPKLRRPNHAGSPTGAQHLGASDTLRSRGSESADSVFDERHVNANTLMRSDSYNKYTTSVDYLEDEMLYTTTKLGDAVSVDETTHDIEKIGTLSSQKDNVAMEQIEPSSYMSQYREPEALTPPENYITGKDNVAPQRIPVVS</sequence>
<dbReference type="WBParaSite" id="maker-uti_cns_0000623-snap-gene-1.8-mRNA-1">
    <property type="protein sequence ID" value="maker-uti_cns_0000623-snap-gene-1.8-mRNA-1"/>
    <property type="gene ID" value="maker-uti_cns_0000623-snap-gene-1.8"/>
</dbReference>
<accession>A0A1I8G2Z2</accession>
<dbReference type="WBParaSite" id="maker-uti_cns_0011648-snap-gene-0.2-mRNA-1">
    <property type="protein sequence ID" value="maker-uti_cns_0011648-snap-gene-0.2-mRNA-1"/>
    <property type="gene ID" value="maker-uti_cns_0011648-snap-gene-0.2"/>
</dbReference>
<evidence type="ECO:0000256" key="1">
    <source>
        <dbReference type="SAM" id="MobiDB-lite"/>
    </source>
</evidence>
<dbReference type="WBParaSite" id="maker-uti_cns_0011844-snap-gene-0.3-mRNA-1">
    <property type="protein sequence ID" value="maker-uti_cns_0011844-snap-gene-0.3-mRNA-1"/>
    <property type="gene ID" value="maker-uti_cns_0011844-snap-gene-0.3"/>
</dbReference>
<evidence type="ECO:0000313" key="4">
    <source>
        <dbReference type="WBParaSite" id="maker-uti_cns_0002215-snap-gene-0.3-mRNA-1"/>
    </source>
</evidence>
<protein>
    <submittedName>
        <fullName evidence="3 4">TENS3 protein</fullName>
    </submittedName>
</protein>
<reference evidence="3 4" key="1">
    <citation type="submission" date="2016-11" db="UniProtKB">
        <authorList>
            <consortium name="WormBaseParasite"/>
        </authorList>
    </citation>
    <scope>IDENTIFICATION</scope>
</reference>
<organism evidence="2 3">
    <name type="scientific">Macrostomum lignano</name>
    <dbReference type="NCBI Taxonomy" id="282301"/>
    <lineage>
        <taxon>Eukaryota</taxon>
        <taxon>Metazoa</taxon>
        <taxon>Spiralia</taxon>
        <taxon>Lophotrochozoa</taxon>
        <taxon>Platyhelminthes</taxon>
        <taxon>Rhabditophora</taxon>
        <taxon>Macrostomorpha</taxon>
        <taxon>Macrostomida</taxon>
        <taxon>Macrostomidae</taxon>
        <taxon>Macrostomum</taxon>
    </lineage>
</organism>
<name>A0A1I8G2Z2_9PLAT</name>
<proteinExistence type="predicted"/>
<dbReference type="AlphaFoldDB" id="A0A1I8G2Z2"/>